<evidence type="ECO:0000313" key="7">
    <source>
        <dbReference type="Proteomes" id="UP000693946"/>
    </source>
</evidence>
<feature type="compositionally biased region" description="Basic and acidic residues" evidence="4">
    <location>
        <begin position="557"/>
        <end position="567"/>
    </location>
</feature>
<gene>
    <name evidence="6" type="ORF">JOB18_031217</name>
</gene>
<feature type="region of interest" description="Disordered" evidence="4">
    <location>
        <begin position="775"/>
        <end position="801"/>
    </location>
</feature>
<dbReference type="Pfam" id="PF12796">
    <property type="entry name" value="Ank_2"/>
    <property type="match status" value="2"/>
</dbReference>
<feature type="compositionally biased region" description="Polar residues" evidence="4">
    <location>
        <begin position="286"/>
        <end position="298"/>
    </location>
</feature>
<name>A0AAV6T0C8_SOLSE</name>
<dbReference type="Pfam" id="PF14915">
    <property type="entry name" value="CCDC144C"/>
    <property type="match status" value="2"/>
</dbReference>
<dbReference type="Pfam" id="PF00023">
    <property type="entry name" value="Ank"/>
    <property type="match status" value="1"/>
</dbReference>
<feature type="coiled-coil region" evidence="3">
    <location>
        <begin position="845"/>
        <end position="886"/>
    </location>
</feature>
<feature type="compositionally biased region" description="Basic and acidic residues" evidence="4">
    <location>
        <begin position="788"/>
        <end position="797"/>
    </location>
</feature>
<feature type="coiled-coil region" evidence="3">
    <location>
        <begin position="1145"/>
        <end position="1172"/>
    </location>
</feature>
<feature type="coiled-coil region" evidence="3">
    <location>
        <begin position="692"/>
        <end position="733"/>
    </location>
</feature>
<feature type="compositionally biased region" description="Polar residues" evidence="4">
    <location>
        <begin position="341"/>
        <end position="355"/>
    </location>
</feature>
<keyword evidence="2" id="KW-0040">ANK repeat</keyword>
<feature type="region of interest" description="Disordered" evidence="4">
    <location>
        <begin position="266"/>
        <end position="365"/>
    </location>
</feature>
<evidence type="ECO:0000256" key="1">
    <source>
        <dbReference type="ARBA" id="ARBA00023054"/>
    </source>
</evidence>
<feature type="repeat" description="ANK" evidence="2">
    <location>
        <begin position="160"/>
        <end position="192"/>
    </location>
</feature>
<feature type="repeat" description="ANK" evidence="2">
    <location>
        <begin position="127"/>
        <end position="159"/>
    </location>
</feature>
<dbReference type="SMART" id="SM00248">
    <property type="entry name" value="ANK"/>
    <property type="match status" value="6"/>
</dbReference>
<feature type="compositionally biased region" description="Basic and acidic residues" evidence="4">
    <location>
        <begin position="921"/>
        <end position="931"/>
    </location>
</feature>
<dbReference type="PANTHER" id="PTHR24147:SF53">
    <property type="entry name" value="ANKYRIN REPEAT DOMAIN 26"/>
    <property type="match status" value="1"/>
</dbReference>
<accession>A0AAV6T0C8</accession>
<dbReference type="PROSITE" id="PS50088">
    <property type="entry name" value="ANK_REPEAT"/>
    <property type="match status" value="5"/>
</dbReference>
<dbReference type="PANTHER" id="PTHR24147">
    <property type="entry name" value="ANKYRIN REPEAT DOMAIN 36-RELATED"/>
    <property type="match status" value="1"/>
</dbReference>
<feature type="repeat" description="ANK" evidence="2">
    <location>
        <begin position="193"/>
        <end position="225"/>
    </location>
</feature>
<dbReference type="InterPro" id="IPR002110">
    <property type="entry name" value="Ankyrin_rpt"/>
</dbReference>
<feature type="region of interest" description="Disordered" evidence="4">
    <location>
        <begin position="451"/>
        <end position="472"/>
    </location>
</feature>
<feature type="compositionally biased region" description="Basic and acidic residues" evidence="4">
    <location>
        <begin position="451"/>
        <end position="469"/>
    </location>
</feature>
<evidence type="ECO:0000313" key="6">
    <source>
        <dbReference type="EMBL" id="KAG7522813.1"/>
    </source>
</evidence>
<feature type="region of interest" description="Disordered" evidence="4">
    <location>
        <begin position="505"/>
        <end position="571"/>
    </location>
</feature>
<feature type="repeat" description="ANK" evidence="2">
    <location>
        <begin position="94"/>
        <end position="126"/>
    </location>
</feature>
<keyword evidence="1 3" id="KW-0175">Coiled coil</keyword>
<dbReference type="InterPro" id="IPR039497">
    <property type="entry name" value="CC144C-like_CC_dom"/>
</dbReference>
<organism evidence="6 7">
    <name type="scientific">Solea senegalensis</name>
    <name type="common">Senegalese sole</name>
    <dbReference type="NCBI Taxonomy" id="28829"/>
    <lineage>
        <taxon>Eukaryota</taxon>
        <taxon>Metazoa</taxon>
        <taxon>Chordata</taxon>
        <taxon>Craniata</taxon>
        <taxon>Vertebrata</taxon>
        <taxon>Euteleostomi</taxon>
        <taxon>Actinopterygii</taxon>
        <taxon>Neopterygii</taxon>
        <taxon>Teleostei</taxon>
        <taxon>Neoteleostei</taxon>
        <taxon>Acanthomorphata</taxon>
        <taxon>Carangaria</taxon>
        <taxon>Pleuronectiformes</taxon>
        <taxon>Pleuronectoidei</taxon>
        <taxon>Soleidae</taxon>
        <taxon>Solea</taxon>
    </lineage>
</organism>
<evidence type="ECO:0000259" key="5">
    <source>
        <dbReference type="Pfam" id="PF14915"/>
    </source>
</evidence>
<reference evidence="6 7" key="1">
    <citation type="journal article" date="2021" name="Sci. Rep.">
        <title>Chromosome anchoring in Senegalese sole (Solea senegalensis) reveals sex-associated markers and genome rearrangements in flatfish.</title>
        <authorList>
            <person name="Guerrero-Cozar I."/>
            <person name="Gomez-Garrido J."/>
            <person name="Berbel C."/>
            <person name="Martinez-Blanch J.F."/>
            <person name="Alioto T."/>
            <person name="Claros M.G."/>
            <person name="Gagnaire P.A."/>
            <person name="Manchado M."/>
        </authorList>
    </citation>
    <scope>NUCLEOTIDE SEQUENCE [LARGE SCALE GENOMIC DNA]</scope>
    <source>
        <strain evidence="6">Sse05_10M</strain>
    </source>
</reference>
<feature type="region of interest" description="Disordered" evidence="4">
    <location>
        <begin position="921"/>
        <end position="941"/>
    </location>
</feature>
<proteinExistence type="predicted"/>
<feature type="domain" description="CCDC144C-like coiled-coil" evidence="5">
    <location>
        <begin position="684"/>
        <end position="768"/>
    </location>
</feature>
<protein>
    <submittedName>
        <fullName evidence="6">Ankyrin repeat domain-containing protein 26-like isoform X1</fullName>
    </submittedName>
</protein>
<dbReference type="Proteomes" id="UP000693946">
    <property type="component" value="Linkage Group LG10"/>
</dbReference>
<keyword evidence="7" id="KW-1185">Reference proteome</keyword>
<dbReference type="PROSITE" id="PS50297">
    <property type="entry name" value="ANK_REP_REGION"/>
    <property type="match status" value="4"/>
</dbReference>
<dbReference type="EMBL" id="JAGKHQ010000002">
    <property type="protein sequence ID" value="KAG7522813.1"/>
    <property type="molecule type" value="Genomic_DNA"/>
</dbReference>
<comment type="caution">
    <text evidence="6">The sequence shown here is derived from an EMBL/GenBank/DDBJ whole genome shotgun (WGS) entry which is preliminary data.</text>
</comment>
<feature type="domain" description="CCDC144C-like coiled-coil" evidence="5">
    <location>
        <begin position="822"/>
        <end position="906"/>
    </location>
</feature>
<dbReference type="InterPro" id="IPR050657">
    <property type="entry name" value="Ankyrin_repeat_domain"/>
</dbReference>
<feature type="compositionally biased region" description="Basic and acidic residues" evidence="4">
    <location>
        <begin position="299"/>
        <end position="315"/>
    </location>
</feature>
<evidence type="ECO:0000256" key="3">
    <source>
        <dbReference type="SAM" id="Coils"/>
    </source>
</evidence>
<evidence type="ECO:0000256" key="2">
    <source>
        <dbReference type="PROSITE-ProRule" id="PRU00023"/>
    </source>
</evidence>
<sequence length="1335" mass="151514">MKMLNLFNRKSRSTYEASVRSPVDKHLEKELKEFYTAASKGNLTKLRKLAAKKDITQLNKLTSDALHVACARGHVDVVQFLIERKAKLNQCDSENRSALMKAVQSQHEQCVGMLLENHAEPNLVDNKGNTALHLAANIPSVPIASLLLHHKANINAQNKKGFTPLIVAVREHYIKMANYLLNKRADVNVIDQEQRSPLMIAAGRGQIDMLELLMRFNANTALKDTKGWTACEYAVKNGFSRCLPLISKKKNNELDSYKNKQREIMQKGNGGKASAHCNDKPEPTDTSRSGSLSQISENSKNDRRLAEGGKLEKSQKANPGKMFASRKREVSAAPHGGPLSGNDQKTKLSWGSANTHDSKVIKQRAARKTLSTLSKYDRDNVQKTELGLADVDSLSKNTEKTVASQAGLIHQAQQPSATKSFNMASVQVHLPLSLRDNGDKQEGQMKNLSEDQKALAAVSKHDRDNDQKTDLGLGVLDELSEWDSPSVTRHDGNDDIKQMETEQQLGILSKQDRVNGQKTDLATKSPIGASVYDQKTELGLSPEDELSDWDSPSVTSHDGKDDTDRDNGQSTDVDLGLYNLLQPVATKSSISASVQSHLPLQLRHNGNKQEGQSGKDLKMAEIANSNNLKNHVNTLKSELAKITTLAVAEHEVEFCLAPQTDTKKLQQQERQELLHLRDRFTHSQHSNCEERVKLVEQRTKELTSKAAALEDQIHKLKEEKNETDSKFKQLADSLRKMSIKEALLEVNVPDCNDLEKETQLLKDIDWVKGVRSKDHYMQPERQINSLKRSPDERDKNPPNKQLKVTVERCMKSQAVLGLHRAQRENVLSKLHSGCEEKAQVVEERNNKCTSNASDLQHQLKQLEEEKNETEANLRQLADSLEKLLTSETSLEANTHSHNDLEEETQFLGDSGGVKQILEESKDHYEQPEKRMNSLKSNPGENHKYTTIKQLREAVERLKKKKAYDVQDQIFKMAKEKNDTKAKLFQQADSIRRLSNKASLRVNTHHHNTLEEKTTRLLKLIYRTKKIVENDIHCVQSERQSACLKSSLEERDKNTTITELDDGVEGFKKKPADLQDQIYKMDNEKNTRQRANSLKMMPMSNPFLEVNTNNHSDLQERTTQLLKLISRTKRMLDNKNHYVQPERQMIMAENTTIKQLKDTVERLKKERLGLSLTPLEKEELKMKANKIAEEWNSPTMDLSRHSQTEGGFRRMKEKVEDLAEKKVEKAVSFCSQLENVNFEIKKKLTSPKRSRCCSVQLERSKMQPCEDMFPNHLRADNLVQVNLQFQTANQKAEDQIKVTTSKPHELEQNIQRLERELARACSMQYDSLERTTTKQS</sequence>
<feature type="repeat" description="ANK" evidence="2">
    <location>
        <begin position="61"/>
        <end position="93"/>
    </location>
</feature>
<evidence type="ECO:0000256" key="4">
    <source>
        <dbReference type="SAM" id="MobiDB-lite"/>
    </source>
</evidence>